<sequence>MQQIVRIWTEGRKIRAERSLFFLWQKRQVRKFACAKTTYQQRVVAEATKSLPPPLPFLFSGPPFDESSSPRFSSMAFKIDGRVIAQEIKVSIAEKVLQMSREVGGVPGLAVILMGNERASETYVRNVEVACKEVGINIFLSNLSKSACEQKVLQEVNRFNLDAEVHGVLVQHPLPSHIRAENVLESIHLEKDVDGLHPLNLGRLALGAIKPSFIPCTPRGCLELLFRLGINLEQKHAVVIGCSNIVGLPTALLLQRHNATVTVIHKHTLNAAEITRKADIVVSATGQAHLVRGHWLKRGAIVIDVGICVVKDSASDLGYRLVGDVCFEEAEQVASAITPVPGGVGPMTIAMLLSNTLQSARSAFGSL</sequence>
<gene>
    <name evidence="1" type="ORF">O6H91_16G074500</name>
</gene>
<proteinExistence type="predicted"/>
<name>A0ACC2BDL3_DIPCM</name>
<evidence type="ECO:0000313" key="2">
    <source>
        <dbReference type="Proteomes" id="UP001162992"/>
    </source>
</evidence>
<evidence type="ECO:0000313" key="1">
    <source>
        <dbReference type="EMBL" id="KAJ7527851.1"/>
    </source>
</evidence>
<dbReference type="Proteomes" id="UP001162992">
    <property type="component" value="Chromosome 16"/>
</dbReference>
<reference evidence="2" key="1">
    <citation type="journal article" date="2024" name="Proc. Natl. Acad. Sci. U.S.A.">
        <title>Extraordinary preservation of gene collinearity over three hundred million years revealed in homosporous lycophytes.</title>
        <authorList>
            <person name="Li C."/>
            <person name="Wickell D."/>
            <person name="Kuo L.Y."/>
            <person name="Chen X."/>
            <person name="Nie B."/>
            <person name="Liao X."/>
            <person name="Peng D."/>
            <person name="Ji J."/>
            <person name="Jenkins J."/>
            <person name="Williams M."/>
            <person name="Shu S."/>
            <person name="Plott C."/>
            <person name="Barry K."/>
            <person name="Rajasekar S."/>
            <person name="Grimwood J."/>
            <person name="Han X."/>
            <person name="Sun S."/>
            <person name="Hou Z."/>
            <person name="He W."/>
            <person name="Dai G."/>
            <person name="Sun C."/>
            <person name="Schmutz J."/>
            <person name="Leebens-Mack J.H."/>
            <person name="Li F.W."/>
            <person name="Wang L."/>
        </authorList>
    </citation>
    <scope>NUCLEOTIDE SEQUENCE [LARGE SCALE GENOMIC DNA]</scope>
    <source>
        <strain evidence="2">cv. PW_Plant_1</strain>
    </source>
</reference>
<protein>
    <submittedName>
        <fullName evidence="1">Uncharacterized protein</fullName>
    </submittedName>
</protein>
<keyword evidence="2" id="KW-1185">Reference proteome</keyword>
<comment type="caution">
    <text evidence="1">The sequence shown here is derived from an EMBL/GenBank/DDBJ whole genome shotgun (WGS) entry which is preliminary data.</text>
</comment>
<accession>A0ACC2BDL3</accession>
<organism evidence="1 2">
    <name type="scientific">Diphasiastrum complanatum</name>
    <name type="common">Issler's clubmoss</name>
    <name type="synonym">Lycopodium complanatum</name>
    <dbReference type="NCBI Taxonomy" id="34168"/>
    <lineage>
        <taxon>Eukaryota</taxon>
        <taxon>Viridiplantae</taxon>
        <taxon>Streptophyta</taxon>
        <taxon>Embryophyta</taxon>
        <taxon>Tracheophyta</taxon>
        <taxon>Lycopodiopsida</taxon>
        <taxon>Lycopodiales</taxon>
        <taxon>Lycopodiaceae</taxon>
        <taxon>Lycopodioideae</taxon>
        <taxon>Diphasiastrum</taxon>
    </lineage>
</organism>
<dbReference type="EMBL" id="CM055107">
    <property type="protein sequence ID" value="KAJ7527851.1"/>
    <property type="molecule type" value="Genomic_DNA"/>
</dbReference>